<keyword evidence="2" id="KW-1185">Reference proteome</keyword>
<gene>
    <name evidence="1" type="ORF">FUAX_16750</name>
</gene>
<dbReference type="AlphaFoldDB" id="A0AAU9CML0"/>
<protein>
    <submittedName>
        <fullName evidence="1">Uncharacterized protein</fullName>
    </submittedName>
</protein>
<dbReference type="Proteomes" id="UP001348817">
    <property type="component" value="Chromosome"/>
</dbReference>
<proteinExistence type="predicted"/>
<name>A0AAU9CML0_9BACT</name>
<evidence type="ECO:0000313" key="2">
    <source>
        <dbReference type="Proteomes" id="UP001348817"/>
    </source>
</evidence>
<dbReference type="EMBL" id="AP025314">
    <property type="protein sequence ID" value="BDD09243.1"/>
    <property type="molecule type" value="Genomic_DNA"/>
</dbReference>
<accession>A0AAU9CML0</accession>
<dbReference type="KEGG" id="fax:FUAX_16750"/>
<organism evidence="1 2">
    <name type="scientific">Fulvitalea axinellae</name>
    <dbReference type="NCBI Taxonomy" id="1182444"/>
    <lineage>
        <taxon>Bacteria</taxon>
        <taxon>Pseudomonadati</taxon>
        <taxon>Bacteroidota</taxon>
        <taxon>Cytophagia</taxon>
        <taxon>Cytophagales</taxon>
        <taxon>Persicobacteraceae</taxon>
        <taxon>Fulvitalea</taxon>
    </lineage>
</organism>
<dbReference type="RefSeq" id="WP_338394457.1">
    <property type="nucleotide sequence ID" value="NZ_AP025314.1"/>
</dbReference>
<sequence>MFSTDDSLLELEKEELWLVDENVPVGLFFTDDSDDVLDEVHDILQD</sequence>
<reference evidence="1 2" key="1">
    <citation type="submission" date="2021-12" db="EMBL/GenBank/DDBJ databases">
        <title>Genome sequencing of bacteria with rrn-lacking chromosome and rrn-plasmid.</title>
        <authorList>
            <person name="Anda M."/>
            <person name="Iwasaki W."/>
        </authorList>
    </citation>
    <scope>NUCLEOTIDE SEQUENCE [LARGE SCALE GENOMIC DNA]</scope>
    <source>
        <strain evidence="1 2">DSM 100852</strain>
    </source>
</reference>
<evidence type="ECO:0000313" key="1">
    <source>
        <dbReference type="EMBL" id="BDD09243.1"/>
    </source>
</evidence>